<organism evidence="6 7">
    <name type="scientific">Linum tenue</name>
    <dbReference type="NCBI Taxonomy" id="586396"/>
    <lineage>
        <taxon>Eukaryota</taxon>
        <taxon>Viridiplantae</taxon>
        <taxon>Streptophyta</taxon>
        <taxon>Embryophyta</taxon>
        <taxon>Tracheophyta</taxon>
        <taxon>Spermatophyta</taxon>
        <taxon>Magnoliopsida</taxon>
        <taxon>eudicotyledons</taxon>
        <taxon>Gunneridae</taxon>
        <taxon>Pentapetalae</taxon>
        <taxon>rosids</taxon>
        <taxon>fabids</taxon>
        <taxon>Malpighiales</taxon>
        <taxon>Linaceae</taxon>
        <taxon>Linum</taxon>
    </lineage>
</organism>
<evidence type="ECO:0000313" key="7">
    <source>
        <dbReference type="Proteomes" id="UP001154282"/>
    </source>
</evidence>
<evidence type="ECO:0000259" key="5">
    <source>
        <dbReference type="Pfam" id="PF00462"/>
    </source>
</evidence>
<dbReference type="SUPFAM" id="SSF52833">
    <property type="entry name" value="Thioredoxin-like"/>
    <property type="match status" value="1"/>
</dbReference>
<dbReference type="Pfam" id="PF00462">
    <property type="entry name" value="Glutaredoxin"/>
    <property type="match status" value="1"/>
</dbReference>
<dbReference type="AlphaFoldDB" id="A0AAV0HJK0"/>
<dbReference type="Proteomes" id="UP001154282">
    <property type="component" value="Unassembled WGS sequence"/>
</dbReference>
<dbReference type="InterPro" id="IPR011905">
    <property type="entry name" value="GlrX-like_pln_2"/>
</dbReference>
<evidence type="ECO:0000256" key="2">
    <source>
        <dbReference type="ARBA" id="ARBA00007568"/>
    </source>
</evidence>
<keyword evidence="4" id="KW-0676">Redox-active center</keyword>
<keyword evidence="7" id="KW-1185">Reference proteome</keyword>
<dbReference type="GO" id="GO:0005737">
    <property type="term" value="C:cytoplasm"/>
    <property type="evidence" value="ECO:0007669"/>
    <property type="project" value="UniProtKB-SubCell"/>
</dbReference>
<dbReference type="Gene3D" id="3.40.30.10">
    <property type="entry name" value="Glutaredoxin"/>
    <property type="match status" value="1"/>
</dbReference>
<sequence length="129" mass="14267">MQEAIPYKTWLPHYTTTKQPLLNSDVLAAEVVSENAIIVFARRGCCMTHVLKRLLLCVGVNPPVFEVDDNEEDEARRVLKELQTVAGEEVQLPAVFIGGKLFGGLDRVMATHITGELVPILKQAGALWL</sequence>
<name>A0AAV0HJK0_9ROSI</name>
<reference evidence="6" key="1">
    <citation type="submission" date="2022-08" db="EMBL/GenBank/DDBJ databases">
        <authorList>
            <person name="Gutierrez-Valencia J."/>
        </authorList>
    </citation>
    <scope>NUCLEOTIDE SEQUENCE</scope>
</reference>
<protein>
    <recommendedName>
        <fullName evidence="5">Glutaredoxin domain-containing protein</fullName>
    </recommendedName>
</protein>
<accession>A0AAV0HJK0</accession>
<dbReference type="NCBIfam" id="TIGR02189">
    <property type="entry name" value="GlrX-like_plant"/>
    <property type="match status" value="1"/>
</dbReference>
<comment type="subcellular location">
    <subcellularLocation>
        <location evidence="1">Cytoplasm</location>
    </subcellularLocation>
</comment>
<dbReference type="PROSITE" id="PS51354">
    <property type="entry name" value="GLUTAREDOXIN_2"/>
    <property type="match status" value="1"/>
</dbReference>
<proteinExistence type="inferred from homology"/>
<feature type="domain" description="Glutaredoxin" evidence="5">
    <location>
        <begin position="37"/>
        <end position="101"/>
    </location>
</feature>
<comment type="similarity">
    <text evidence="2">Belongs to the glutaredoxin family. CC-type subfamily.</text>
</comment>
<evidence type="ECO:0000313" key="6">
    <source>
        <dbReference type="EMBL" id="CAI0385367.1"/>
    </source>
</evidence>
<evidence type="ECO:0000256" key="4">
    <source>
        <dbReference type="ARBA" id="ARBA00023284"/>
    </source>
</evidence>
<evidence type="ECO:0000256" key="1">
    <source>
        <dbReference type="ARBA" id="ARBA00004496"/>
    </source>
</evidence>
<dbReference type="EMBL" id="CAMGYJ010000002">
    <property type="protein sequence ID" value="CAI0385367.1"/>
    <property type="molecule type" value="Genomic_DNA"/>
</dbReference>
<dbReference type="InterPro" id="IPR002109">
    <property type="entry name" value="Glutaredoxin"/>
</dbReference>
<comment type="caution">
    <text evidence="6">The sequence shown here is derived from an EMBL/GenBank/DDBJ whole genome shotgun (WGS) entry which is preliminary data.</text>
</comment>
<gene>
    <name evidence="6" type="ORF">LITE_LOCUS4764</name>
</gene>
<keyword evidence="3" id="KW-0963">Cytoplasm</keyword>
<evidence type="ECO:0000256" key="3">
    <source>
        <dbReference type="ARBA" id="ARBA00022490"/>
    </source>
</evidence>
<dbReference type="PANTHER" id="PTHR10168">
    <property type="entry name" value="GLUTAREDOXIN"/>
    <property type="match status" value="1"/>
</dbReference>
<dbReference type="InterPro" id="IPR036249">
    <property type="entry name" value="Thioredoxin-like_sf"/>
</dbReference>